<dbReference type="GO" id="GO:0006352">
    <property type="term" value="P:DNA-templated transcription initiation"/>
    <property type="evidence" value="ECO:0007669"/>
    <property type="project" value="InterPro"/>
</dbReference>
<organism evidence="2">
    <name type="scientific">bioreactor metagenome</name>
    <dbReference type="NCBI Taxonomy" id="1076179"/>
    <lineage>
        <taxon>unclassified sequences</taxon>
        <taxon>metagenomes</taxon>
        <taxon>ecological metagenomes</taxon>
    </lineage>
</organism>
<feature type="domain" description="RNA polymerase sigma factor 70 region 4 type 2" evidence="1">
    <location>
        <begin position="2"/>
        <end position="46"/>
    </location>
</feature>
<gene>
    <name evidence="2" type="ORF">SDC9_182925</name>
</gene>
<dbReference type="GO" id="GO:0016987">
    <property type="term" value="F:sigma factor activity"/>
    <property type="evidence" value="ECO:0007669"/>
    <property type="project" value="InterPro"/>
</dbReference>
<dbReference type="InterPro" id="IPR036388">
    <property type="entry name" value="WH-like_DNA-bd_sf"/>
</dbReference>
<name>A0A645H8R8_9ZZZZ</name>
<protein>
    <recommendedName>
        <fullName evidence="1">RNA polymerase sigma factor 70 region 4 type 2 domain-containing protein</fullName>
    </recommendedName>
</protein>
<proteinExistence type="predicted"/>
<evidence type="ECO:0000313" key="2">
    <source>
        <dbReference type="EMBL" id="MPN35427.1"/>
    </source>
</evidence>
<sequence>MTLAELSPQTRKIFVLSRYENYSNKEIAAELNISVKSIEYHITKALNLFRKNLKDYLPLFYFLFVF</sequence>
<dbReference type="SUPFAM" id="SSF88659">
    <property type="entry name" value="Sigma3 and sigma4 domains of RNA polymerase sigma factors"/>
    <property type="match status" value="1"/>
</dbReference>
<dbReference type="Pfam" id="PF08281">
    <property type="entry name" value="Sigma70_r4_2"/>
    <property type="match status" value="1"/>
</dbReference>
<dbReference type="InterPro" id="IPR013249">
    <property type="entry name" value="RNA_pol_sigma70_r4_t2"/>
</dbReference>
<dbReference type="InterPro" id="IPR013324">
    <property type="entry name" value="RNA_pol_sigma_r3/r4-like"/>
</dbReference>
<evidence type="ECO:0000259" key="1">
    <source>
        <dbReference type="Pfam" id="PF08281"/>
    </source>
</evidence>
<dbReference type="GO" id="GO:0003677">
    <property type="term" value="F:DNA binding"/>
    <property type="evidence" value="ECO:0007669"/>
    <property type="project" value="InterPro"/>
</dbReference>
<comment type="caution">
    <text evidence="2">The sequence shown here is derived from an EMBL/GenBank/DDBJ whole genome shotgun (WGS) entry which is preliminary data.</text>
</comment>
<dbReference type="Gene3D" id="1.10.10.10">
    <property type="entry name" value="Winged helix-like DNA-binding domain superfamily/Winged helix DNA-binding domain"/>
    <property type="match status" value="1"/>
</dbReference>
<reference evidence="2" key="1">
    <citation type="submission" date="2019-08" db="EMBL/GenBank/DDBJ databases">
        <authorList>
            <person name="Kucharzyk K."/>
            <person name="Murdoch R.W."/>
            <person name="Higgins S."/>
            <person name="Loffler F."/>
        </authorList>
    </citation>
    <scope>NUCLEOTIDE SEQUENCE</scope>
</reference>
<accession>A0A645H8R8</accession>
<dbReference type="EMBL" id="VSSQ01088994">
    <property type="protein sequence ID" value="MPN35427.1"/>
    <property type="molecule type" value="Genomic_DNA"/>
</dbReference>
<dbReference type="AlphaFoldDB" id="A0A645H8R8"/>